<sequence length="1067" mass="120329">MTLKQPDVQKMFQQPSAEYRPAPLWVWNDDMEPARIREQLREFAGHGFGGAFVHPRPGLVTEYLSDDWFSLWGEALAEAERLGLKLYIYDENSYPSGFAGGHVPSELPDCLANCVLFKELDLAAAQALGTVSSPMLNRPGHPIRAFAVRPSTGGTKWEALHDVTHLPASEWGLHGNRFWLFELGTPETNSWLGGFAYVDLLRPEVTERFLQTTHEAYRQRFGDRFGQSIPALFTDEPEISPGNLFQDGDRFLPFSFWFAAEFEHRNGYDLKDYLPCLFRDAVVKGFPHDAQKVRYDYYSTMHHLWTENAVKPISAWCERHGIAYTGHYLEHNWPHPFHRASPAVMSMYEYMHWPAIDMLMTKLLHPEHADEQHFPANESLLMLGIREAHSAANQFDRPRVLCEAYGAGGWDSSFEDYKRIGDWLFVHGINFLNPHLSFSTIVGARKRDHPQSFDWRQPWWEAFGAVNDYFGRLSYALSQGKTVNRMLLLNPTTSSFLFTPHDYEHNESYRRGISDTAQMAQRLCDGWWDYDWGDEFLLERHGEAANGTLTVGARSYGLVLIPPGVVQLKRRTVELLRQYMDQGGKVLSLGGTPERVEGERFDALSLSGHPNWIDCSGFDQLDAAIRRSFAPRIAWASGRTEIAGSACLRREWEDGSAVYFLVNSKPEPFADVLIVNGEAAEQWDPMTGECHPLPMRRSEDGRMEIPVRINGSGSLLIRVPATGNATAAEDESAGFPSLRAPASHTAPAVSATTVTPDRGNMLPIMYCDATIGLKTYRNVSTMHAGRLVFEHHGFDTNPWDNAVQFKRRLLDRDRAFGDRSGPAVDYRFHIRQDAVLSPIGLIVERPELYLISVNGQLVPMEPGTCWLDHRMGQADIGAVVQAGENIVRLEAKRFSIFMEIEPVYVTGEFTVEAEQGRWAIGPGRPLSTGSWDGQGYPFYGSAMTYRKQVRIDPQVRSAEVVLSDWRGTIASVAVNGNQAGLIGMERRSRLDVTAFIRPGEVNDISVRVCGSFKNLLGPHFDPSNPRNVAWPGNWKNAPVYGPPPAESYDRIDYGLFRDFEVEVVGLE</sequence>
<dbReference type="GO" id="GO:0016787">
    <property type="term" value="F:hydrolase activity"/>
    <property type="evidence" value="ECO:0007669"/>
    <property type="project" value="UniProtKB-KW"/>
</dbReference>
<dbReference type="Pfam" id="PF17132">
    <property type="entry name" value="Glyco_hydro_106"/>
    <property type="match status" value="1"/>
</dbReference>
<name>A0ABW0HUQ0_9BACL</name>
<keyword evidence="1" id="KW-0378">Hydrolase</keyword>
<dbReference type="InterPro" id="IPR008979">
    <property type="entry name" value="Galactose-bd-like_sf"/>
</dbReference>
<organism evidence="1 2">
    <name type="scientific">Cohnella soli</name>
    <dbReference type="NCBI Taxonomy" id="425005"/>
    <lineage>
        <taxon>Bacteria</taxon>
        <taxon>Bacillati</taxon>
        <taxon>Bacillota</taxon>
        <taxon>Bacilli</taxon>
        <taxon>Bacillales</taxon>
        <taxon>Paenibacillaceae</taxon>
        <taxon>Cohnella</taxon>
    </lineage>
</organism>
<dbReference type="PANTHER" id="PTHR36848:SF2">
    <property type="entry name" value="SECRETED PROTEIN"/>
    <property type="match status" value="1"/>
</dbReference>
<keyword evidence="2" id="KW-1185">Reference proteome</keyword>
<gene>
    <name evidence="1" type="ORF">ACFPOF_18605</name>
</gene>
<proteinExistence type="predicted"/>
<dbReference type="SUPFAM" id="SSF49785">
    <property type="entry name" value="Galactose-binding domain-like"/>
    <property type="match status" value="1"/>
</dbReference>
<dbReference type="InterPro" id="IPR053161">
    <property type="entry name" value="Ulvan_degrading_GH"/>
</dbReference>
<protein>
    <submittedName>
        <fullName evidence="1">Glycosyl hydrolase</fullName>
    </submittedName>
</protein>
<dbReference type="Proteomes" id="UP001596113">
    <property type="component" value="Unassembled WGS sequence"/>
</dbReference>
<evidence type="ECO:0000313" key="1">
    <source>
        <dbReference type="EMBL" id="MFC5404754.1"/>
    </source>
</evidence>
<dbReference type="Gene3D" id="2.60.120.260">
    <property type="entry name" value="Galactose-binding domain-like"/>
    <property type="match status" value="1"/>
</dbReference>
<accession>A0ABW0HUQ0</accession>
<reference evidence="2" key="1">
    <citation type="journal article" date="2019" name="Int. J. Syst. Evol. Microbiol.">
        <title>The Global Catalogue of Microorganisms (GCM) 10K type strain sequencing project: providing services to taxonomists for standard genome sequencing and annotation.</title>
        <authorList>
            <consortium name="The Broad Institute Genomics Platform"/>
            <consortium name="The Broad Institute Genome Sequencing Center for Infectious Disease"/>
            <person name="Wu L."/>
            <person name="Ma J."/>
        </authorList>
    </citation>
    <scope>NUCLEOTIDE SEQUENCE [LARGE SCALE GENOMIC DNA]</scope>
    <source>
        <strain evidence="2">CGMCC 1.18575</strain>
    </source>
</reference>
<comment type="caution">
    <text evidence="1">The sequence shown here is derived from an EMBL/GenBank/DDBJ whole genome shotgun (WGS) entry which is preliminary data.</text>
</comment>
<dbReference type="RefSeq" id="WP_378135329.1">
    <property type="nucleotide sequence ID" value="NZ_JBHSMI010000028.1"/>
</dbReference>
<dbReference type="PANTHER" id="PTHR36848">
    <property type="entry name" value="DNA-BINDING PROTEIN (PUTATIVE SECRETED PROTEIN)-RELATED"/>
    <property type="match status" value="1"/>
</dbReference>
<evidence type="ECO:0000313" key="2">
    <source>
        <dbReference type="Proteomes" id="UP001596113"/>
    </source>
</evidence>
<dbReference type="EMBL" id="JBHSMI010000028">
    <property type="protein sequence ID" value="MFC5404754.1"/>
    <property type="molecule type" value="Genomic_DNA"/>
</dbReference>